<evidence type="ECO:0000313" key="8">
    <source>
        <dbReference type="EMBL" id="CAG2216257.1"/>
    </source>
</evidence>
<dbReference type="PANTHER" id="PTHR45677">
    <property type="entry name" value="GLUTAMATE DECARBOXYLASE-RELATED"/>
    <property type="match status" value="1"/>
</dbReference>
<comment type="similarity">
    <text evidence="2 6">Belongs to the group II decarboxylase family.</text>
</comment>
<evidence type="ECO:0000313" key="9">
    <source>
        <dbReference type="Proteomes" id="UP000683360"/>
    </source>
</evidence>
<evidence type="ECO:0000256" key="2">
    <source>
        <dbReference type="ARBA" id="ARBA00009533"/>
    </source>
</evidence>
<organism evidence="8 9">
    <name type="scientific">Mytilus edulis</name>
    <name type="common">Blue mussel</name>
    <dbReference type="NCBI Taxonomy" id="6550"/>
    <lineage>
        <taxon>Eukaryota</taxon>
        <taxon>Metazoa</taxon>
        <taxon>Spiralia</taxon>
        <taxon>Lophotrochozoa</taxon>
        <taxon>Mollusca</taxon>
        <taxon>Bivalvia</taxon>
        <taxon>Autobranchia</taxon>
        <taxon>Pteriomorphia</taxon>
        <taxon>Mytilida</taxon>
        <taxon>Mytiloidea</taxon>
        <taxon>Mytilidae</taxon>
        <taxon>Mytilinae</taxon>
        <taxon>Mytilus</taxon>
    </lineage>
</organism>
<dbReference type="GO" id="GO:0005737">
    <property type="term" value="C:cytoplasm"/>
    <property type="evidence" value="ECO:0007669"/>
    <property type="project" value="TreeGrafter"/>
</dbReference>
<dbReference type="GO" id="GO:0009449">
    <property type="term" value="P:gamma-aminobutyric acid biosynthetic process"/>
    <property type="evidence" value="ECO:0007669"/>
    <property type="project" value="TreeGrafter"/>
</dbReference>
<dbReference type="AlphaFoldDB" id="A0A8S3S7G0"/>
<reference evidence="8" key="1">
    <citation type="submission" date="2021-03" db="EMBL/GenBank/DDBJ databases">
        <authorList>
            <person name="Bekaert M."/>
        </authorList>
    </citation>
    <scope>NUCLEOTIDE SEQUENCE</scope>
</reference>
<keyword evidence="9" id="KW-1185">Reference proteome</keyword>
<dbReference type="EMBL" id="CAJPWZ010001475">
    <property type="protein sequence ID" value="CAG2216257.1"/>
    <property type="molecule type" value="Genomic_DNA"/>
</dbReference>
<proteinExistence type="inferred from homology"/>
<dbReference type="OrthoDB" id="392571at2759"/>
<dbReference type="Pfam" id="PF03372">
    <property type="entry name" value="Exo_endo_phos"/>
    <property type="match status" value="1"/>
</dbReference>
<gene>
    <name evidence="8" type="ORF">MEDL_29987</name>
</gene>
<protein>
    <submittedName>
        <fullName evidence="8">E4.1.1.15</fullName>
        <ecNumber evidence="8">4.1.1.15</ecNumber>
    </submittedName>
</protein>
<keyword evidence="3" id="KW-0210">Decarboxylase</keyword>
<evidence type="ECO:0000256" key="4">
    <source>
        <dbReference type="ARBA" id="ARBA00022898"/>
    </source>
</evidence>
<comment type="caution">
    <text evidence="8">The sequence shown here is derived from an EMBL/GenBank/DDBJ whole genome shotgun (WGS) entry which is preliminary data.</text>
</comment>
<dbReference type="InterPro" id="IPR002129">
    <property type="entry name" value="PyrdxlP-dep_de-COase"/>
</dbReference>
<dbReference type="GO" id="GO:0030170">
    <property type="term" value="F:pyridoxal phosphate binding"/>
    <property type="evidence" value="ECO:0007669"/>
    <property type="project" value="InterPro"/>
</dbReference>
<evidence type="ECO:0000259" key="7">
    <source>
        <dbReference type="Pfam" id="PF03372"/>
    </source>
</evidence>
<dbReference type="InterPro" id="IPR015421">
    <property type="entry name" value="PyrdxlP-dep_Trfase_major"/>
</dbReference>
<dbReference type="PANTHER" id="PTHR45677:SF10">
    <property type="entry name" value="GLUTAMATE DECARBOXYLASE"/>
    <property type="match status" value="1"/>
</dbReference>
<dbReference type="InterPro" id="IPR005135">
    <property type="entry name" value="Endo/exonuclease/phosphatase"/>
</dbReference>
<keyword evidence="4 6" id="KW-0663">Pyridoxal phosphate</keyword>
<dbReference type="Pfam" id="PF00282">
    <property type="entry name" value="Pyridoxal_deC"/>
    <property type="match status" value="1"/>
</dbReference>
<evidence type="ECO:0000256" key="3">
    <source>
        <dbReference type="ARBA" id="ARBA00022793"/>
    </source>
</evidence>
<dbReference type="SUPFAM" id="SSF53383">
    <property type="entry name" value="PLP-dependent transferases"/>
    <property type="match status" value="1"/>
</dbReference>
<keyword evidence="5 6" id="KW-0456">Lyase</keyword>
<dbReference type="InterPro" id="IPR015424">
    <property type="entry name" value="PyrdxlP-dep_Trfase"/>
</dbReference>
<accession>A0A8S3S7G0</accession>
<sequence>MIKNYDICLFTETKLSDIDILNIPDDYMYYSKIRKKCKRKSGGIVMYRNKLKGYLNFINTDCEFVQWVKISKLIINQKTDSLLGCVYIPPSNSKYSTSESFDEVENEMLNIKNIESLNCIIFGDFNAKTGSLPDYIIPDENLVDIFEFNSDEDILSYMFDYENLPRNSVPLHRVTSCNCAPNNYGHKLLNVCKRNNMYIANSRVGNDRVKNKKWRKEKCSEFLDNVKSDHDCQLEQILLELDNLEGVLLDVNQTGATYLYHKDKHYDTGFDTGDKSIQCGRHNDVFKLWLMWRSKGDAGFKDQIDLFFTLSKYLVGEIKKRPRFQLVLEEVRQ</sequence>
<dbReference type="Gene3D" id="3.40.640.10">
    <property type="entry name" value="Type I PLP-dependent aspartate aminotransferase-like (Major domain)"/>
    <property type="match status" value="1"/>
</dbReference>
<feature type="domain" description="Endonuclease/exonuclease/phosphatase" evidence="7">
    <location>
        <begin position="2"/>
        <end position="135"/>
    </location>
</feature>
<evidence type="ECO:0000256" key="6">
    <source>
        <dbReference type="RuleBase" id="RU000382"/>
    </source>
</evidence>
<dbReference type="SUPFAM" id="SSF56219">
    <property type="entry name" value="DNase I-like"/>
    <property type="match status" value="1"/>
</dbReference>
<evidence type="ECO:0000256" key="1">
    <source>
        <dbReference type="ARBA" id="ARBA00001933"/>
    </source>
</evidence>
<dbReference type="Gene3D" id="3.60.10.10">
    <property type="entry name" value="Endonuclease/exonuclease/phosphatase"/>
    <property type="match status" value="1"/>
</dbReference>
<dbReference type="EC" id="4.1.1.15" evidence="8"/>
<name>A0A8S3S7G0_MYTED</name>
<evidence type="ECO:0000256" key="5">
    <source>
        <dbReference type="ARBA" id="ARBA00023239"/>
    </source>
</evidence>
<dbReference type="GO" id="GO:0004351">
    <property type="term" value="F:glutamate decarboxylase activity"/>
    <property type="evidence" value="ECO:0007669"/>
    <property type="project" value="UniProtKB-EC"/>
</dbReference>
<dbReference type="Proteomes" id="UP000683360">
    <property type="component" value="Unassembled WGS sequence"/>
</dbReference>
<comment type="cofactor">
    <cofactor evidence="1 6">
        <name>pyridoxal 5'-phosphate</name>
        <dbReference type="ChEBI" id="CHEBI:597326"/>
    </cofactor>
</comment>
<dbReference type="InterPro" id="IPR036691">
    <property type="entry name" value="Endo/exonu/phosph_ase_sf"/>
</dbReference>